<dbReference type="Proteomes" id="UP000255024">
    <property type="component" value="Unassembled WGS sequence"/>
</dbReference>
<organism evidence="2 3">
    <name type="scientific">Myroides odoratus</name>
    <name type="common">Flavobacterium odoratum</name>
    <dbReference type="NCBI Taxonomy" id="256"/>
    <lineage>
        <taxon>Bacteria</taxon>
        <taxon>Pseudomonadati</taxon>
        <taxon>Bacteroidota</taxon>
        <taxon>Flavobacteriia</taxon>
        <taxon>Flavobacteriales</taxon>
        <taxon>Flavobacteriaceae</taxon>
        <taxon>Myroides</taxon>
    </lineage>
</organism>
<feature type="transmembrane region" description="Helical" evidence="1">
    <location>
        <begin position="6"/>
        <end position="23"/>
    </location>
</feature>
<dbReference type="EMBL" id="UGQL01000001">
    <property type="protein sequence ID" value="STZ27581.1"/>
    <property type="molecule type" value="Genomic_DNA"/>
</dbReference>
<accession>A0A378RMS5</accession>
<evidence type="ECO:0000313" key="2">
    <source>
        <dbReference type="EMBL" id="STZ27581.1"/>
    </source>
</evidence>
<sequence>MKKSIIIVAVVVIVAILQFTYFMKNQPSMAEQKEEIYFVVDQVEVAPDSTYSFYDAEGNKFTSYTFPSPTTITKGDIIAKEANSSEIIVYRFDQNGKKEIFLRVNR</sequence>
<keyword evidence="3" id="KW-1185">Reference proteome</keyword>
<reference evidence="2 3" key="1">
    <citation type="submission" date="2018-06" db="EMBL/GenBank/DDBJ databases">
        <authorList>
            <consortium name="Pathogen Informatics"/>
            <person name="Doyle S."/>
        </authorList>
    </citation>
    <scope>NUCLEOTIDE SEQUENCE [LARGE SCALE GENOMIC DNA]</scope>
    <source>
        <strain evidence="2 3">NCTC11179</strain>
    </source>
</reference>
<keyword evidence="1" id="KW-0472">Membrane</keyword>
<evidence type="ECO:0000256" key="1">
    <source>
        <dbReference type="SAM" id="Phobius"/>
    </source>
</evidence>
<gene>
    <name evidence="2" type="ORF">NCTC11179_01117</name>
</gene>
<protein>
    <submittedName>
        <fullName evidence="2">Uncharacterized protein</fullName>
    </submittedName>
</protein>
<dbReference type="AlphaFoldDB" id="A0A378RMS5"/>
<evidence type="ECO:0000313" key="3">
    <source>
        <dbReference type="Proteomes" id="UP000255024"/>
    </source>
</evidence>
<keyword evidence="1" id="KW-1133">Transmembrane helix</keyword>
<keyword evidence="1" id="KW-0812">Transmembrane</keyword>
<dbReference type="RefSeq" id="WP_115090494.1">
    <property type="nucleotide sequence ID" value="NZ_UGQL01000001.1"/>
</dbReference>
<name>A0A378RMS5_MYROD</name>
<proteinExistence type="predicted"/>